<dbReference type="Proteomes" id="UP000283975">
    <property type="component" value="Unassembled WGS sequence"/>
</dbReference>
<gene>
    <name evidence="1" type="ORF">DW839_31810</name>
</gene>
<accession>A0A414AEW7</accession>
<comment type="caution">
    <text evidence="1">The sequence shown here is derived from an EMBL/GenBank/DDBJ whole genome shotgun (WGS) entry which is preliminary data.</text>
</comment>
<dbReference type="EMBL" id="QSHZ01000068">
    <property type="protein sequence ID" value="RHC45944.1"/>
    <property type="molecule type" value="Genomic_DNA"/>
</dbReference>
<evidence type="ECO:0000313" key="1">
    <source>
        <dbReference type="EMBL" id="RHC45944.1"/>
    </source>
</evidence>
<dbReference type="RefSeq" id="WP_119206037.1">
    <property type="nucleotide sequence ID" value="NZ_JADMVR010000005.1"/>
</dbReference>
<sequence>MDITLGKVAGAIPVLQQIKNKKPSFKIDYWVMRNIKLYADSYNFFIQKREEIFEKYCNKVKNEVAPEGSYYILDKNGTIQFNLKPGICNEDFQKDMDELMKMPCDDIAPYKLSLDVINNSGNFNLDNEDDIFAIDYLLSE</sequence>
<dbReference type="AlphaFoldDB" id="A0A414AEW7"/>
<organism evidence="1 2">
    <name type="scientific">Enterocloster bolteae</name>
    <dbReference type="NCBI Taxonomy" id="208479"/>
    <lineage>
        <taxon>Bacteria</taxon>
        <taxon>Bacillati</taxon>
        <taxon>Bacillota</taxon>
        <taxon>Clostridia</taxon>
        <taxon>Lachnospirales</taxon>
        <taxon>Lachnospiraceae</taxon>
        <taxon>Enterocloster</taxon>
    </lineage>
</organism>
<reference evidence="1 2" key="1">
    <citation type="submission" date="2018-08" db="EMBL/GenBank/DDBJ databases">
        <title>A genome reference for cultivated species of the human gut microbiota.</title>
        <authorList>
            <person name="Zou Y."/>
            <person name="Xue W."/>
            <person name="Luo G."/>
        </authorList>
    </citation>
    <scope>NUCLEOTIDE SEQUENCE [LARGE SCALE GENOMIC DNA]</scope>
    <source>
        <strain evidence="1 2">AM35-14</strain>
    </source>
</reference>
<proteinExistence type="predicted"/>
<evidence type="ECO:0000313" key="2">
    <source>
        <dbReference type="Proteomes" id="UP000283975"/>
    </source>
</evidence>
<protein>
    <submittedName>
        <fullName evidence="1">Uncharacterized protein</fullName>
    </submittedName>
</protein>
<name>A0A414AEW7_9FIRM</name>